<organism evidence="1 2">
    <name type="scientific">Ancylostoma ceylanicum</name>
    <dbReference type="NCBI Taxonomy" id="53326"/>
    <lineage>
        <taxon>Eukaryota</taxon>
        <taxon>Metazoa</taxon>
        <taxon>Ecdysozoa</taxon>
        <taxon>Nematoda</taxon>
        <taxon>Chromadorea</taxon>
        <taxon>Rhabditida</taxon>
        <taxon>Rhabditina</taxon>
        <taxon>Rhabditomorpha</taxon>
        <taxon>Strongyloidea</taxon>
        <taxon>Ancylostomatidae</taxon>
        <taxon>Ancylostomatinae</taxon>
        <taxon>Ancylostoma</taxon>
    </lineage>
</organism>
<name>A0A0D6L6A0_9BILA</name>
<gene>
    <name evidence="1" type="ORF">ANCCEY_14005</name>
</gene>
<dbReference type="Proteomes" id="UP000054495">
    <property type="component" value="Unassembled WGS sequence"/>
</dbReference>
<dbReference type="EMBL" id="KE125860">
    <property type="protein sequence ID" value="EPB66904.1"/>
    <property type="molecule type" value="Genomic_DNA"/>
</dbReference>
<proteinExistence type="predicted"/>
<dbReference type="AlphaFoldDB" id="A0A0D6L6A0"/>
<accession>A0A0D6L6A0</accession>
<evidence type="ECO:0000313" key="1">
    <source>
        <dbReference type="EMBL" id="EPB66904.1"/>
    </source>
</evidence>
<dbReference type="PANTHER" id="PTHR35373:SF3">
    <property type="entry name" value="ACTIVATOR OF HSP90 ATPASE HOMOLOG 1-LIKE PROTEIN"/>
    <property type="match status" value="1"/>
</dbReference>
<evidence type="ECO:0000313" key="2">
    <source>
        <dbReference type="Proteomes" id="UP000054495"/>
    </source>
</evidence>
<dbReference type="PANTHER" id="PTHR35373">
    <property type="entry name" value="PROTEIN CBG16894"/>
    <property type="match status" value="1"/>
</dbReference>
<protein>
    <submittedName>
        <fullName evidence="1">Uncharacterized protein</fullName>
    </submittedName>
</protein>
<reference evidence="1 2" key="1">
    <citation type="submission" date="2013-05" db="EMBL/GenBank/DDBJ databases">
        <title>Draft genome of the parasitic nematode Anyclostoma ceylanicum.</title>
        <authorList>
            <person name="Mitreva M."/>
        </authorList>
    </citation>
    <scope>NUCLEOTIDE SEQUENCE [LARGE SCALE GENOMIC DNA]</scope>
</reference>
<keyword evidence="2" id="KW-1185">Reference proteome</keyword>
<sequence>MDMSKTLFEDKWCRVTNEKLIIKCYYFPIGTSKNIDAKTIRGVFYVAQNMSEQCFKVKGWGMSFSPCWWACDLRRCWHDSSGPVHYNVVIDCGETFYKGFTVIDIQDFLNKLGLVAPQAIFVPELPF</sequence>